<organism evidence="1 2">
    <name type="scientific">Musca domestica</name>
    <name type="common">House fly</name>
    <dbReference type="NCBI Taxonomy" id="7370"/>
    <lineage>
        <taxon>Eukaryota</taxon>
        <taxon>Metazoa</taxon>
        <taxon>Ecdysozoa</taxon>
        <taxon>Arthropoda</taxon>
        <taxon>Hexapoda</taxon>
        <taxon>Insecta</taxon>
        <taxon>Pterygota</taxon>
        <taxon>Neoptera</taxon>
        <taxon>Endopterygota</taxon>
        <taxon>Diptera</taxon>
        <taxon>Brachycera</taxon>
        <taxon>Muscomorpha</taxon>
        <taxon>Muscoidea</taxon>
        <taxon>Muscidae</taxon>
        <taxon>Musca</taxon>
    </lineage>
</organism>
<evidence type="ECO:0000313" key="1">
    <source>
        <dbReference type="Proteomes" id="UP001652621"/>
    </source>
</evidence>
<accession>A0ABM3VQA1</accession>
<reference evidence="2" key="1">
    <citation type="submission" date="2025-08" db="UniProtKB">
        <authorList>
            <consortium name="RefSeq"/>
        </authorList>
    </citation>
    <scope>IDENTIFICATION</scope>
    <source>
        <strain evidence="2">Aabys</strain>
        <tissue evidence="2">Whole body</tissue>
    </source>
</reference>
<dbReference type="SUPFAM" id="SSF56672">
    <property type="entry name" value="DNA/RNA polymerases"/>
    <property type="match status" value="1"/>
</dbReference>
<name>A0ABM3VQA1_MUSDO</name>
<dbReference type="GeneID" id="131806993"/>
<protein>
    <submittedName>
        <fullName evidence="2">Uncharacterized protein LOC131806993</fullName>
    </submittedName>
</protein>
<keyword evidence="1" id="KW-1185">Reference proteome</keyword>
<gene>
    <name evidence="2" type="primary">LOC131806993</name>
</gene>
<dbReference type="InterPro" id="IPR043502">
    <property type="entry name" value="DNA/RNA_pol_sf"/>
</dbReference>
<dbReference type="InterPro" id="IPR043128">
    <property type="entry name" value="Rev_trsase/Diguanyl_cyclase"/>
</dbReference>
<dbReference type="Gene3D" id="3.10.10.10">
    <property type="entry name" value="HIV Type 1 Reverse Transcriptase, subunit A, domain 1"/>
    <property type="match status" value="1"/>
</dbReference>
<dbReference type="PANTHER" id="PTHR47331">
    <property type="entry name" value="PHD-TYPE DOMAIN-CONTAINING PROTEIN"/>
    <property type="match status" value="1"/>
</dbReference>
<proteinExistence type="predicted"/>
<evidence type="ECO:0000313" key="2">
    <source>
        <dbReference type="RefSeq" id="XP_058987969.1"/>
    </source>
</evidence>
<dbReference type="Proteomes" id="UP001652621">
    <property type="component" value="Unplaced"/>
</dbReference>
<dbReference type="Gene3D" id="3.30.70.270">
    <property type="match status" value="1"/>
</dbReference>
<sequence length="232" mass="26403">MRLVLANTSMDVLSCYLPHHPIINLAKQTTKLKVVFNASNKTSNGQSLNDILHVGPTLQQDLVLLILRWRIFKFVFNSDITQMYRQVRVDSKHSPLQKILYRNSTTKQVLDYELQTVTFGVNCAPYLAIRTLLQLADDTGSEFPLEAHILRKCMYVDDVLAGAHDIETALAARDQLIRALSSTKFELRKWTANNRAILDRFPPEHLVDAQLLSFVEASSSKPLGIRWNARLD</sequence>
<dbReference type="RefSeq" id="XP_058987969.1">
    <property type="nucleotide sequence ID" value="XM_059131986.1"/>
</dbReference>